<dbReference type="STRING" id="1137138.A0A067NT21"/>
<evidence type="ECO:0000256" key="1">
    <source>
        <dbReference type="ARBA" id="ARBA00007946"/>
    </source>
</evidence>
<evidence type="ECO:0000313" key="4">
    <source>
        <dbReference type="Proteomes" id="UP000027073"/>
    </source>
</evidence>
<dbReference type="Proteomes" id="UP000027073">
    <property type="component" value="Unassembled WGS sequence"/>
</dbReference>
<comment type="similarity">
    <text evidence="1">Belongs to the trichodiene synthase family.</text>
</comment>
<name>A0A067NT21_PLEO1</name>
<sequence>MPSDDESYRIRHIILSMLQKQKLTARALKLDQSFVRRCLDDAASLGCPMEPVGDLPSFHRSTTIGAAIAFFAYNYIKDEDVKVYIGTYTSIIIYIEDVFGDKPEIVHDFNARFTSGKPHRSPVLAAFAEHLRRTSLYFNDRQTSAIIIGSLNWVASLWMEDHFPDVSQCRPIDAADSEFPTDVLFSCNCRFPAYVRNMSGNGEPYVMFMFPRDMDFKVYAQAIPTLALAIDYLNDVMSFYKEELAGERNNYVSLMAKHYGAAKLDILQHVADQVVSWLSTAETLLVTSQLACEALRHFSQGYVDYHSSAPRYRLSELMGDDFVAGRSV</sequence>
<dbReference type="EMBL" id="KL198009">
    <property type="protein sequence ID" value="KDQ26761.1"/>
    <property type="molecule type" value="Genomic_DNA"/>
</dbReference>
<dbReference type="Pfam" id="PF06330">
    <property type="entry name" value="TRI5"/>
    <property type="match status" value="1"/>
</dbReference>
<dbReference type="VEuPathDB" id="FungiDB:PLEOSDRAFT_30147"/>
<protein>
    <recommendedName>
        <fullName evidence="5">Trichodiene synthase</fullName>
    </recommendedName>
</protein>
<reference evidence="4" key="1">
    <citation type="journal article" date="2014" name="Proc. Natl. Acad. Sci. U.S.A.">
        <title>Extensive sampling of basidiomycete genomes demonstrates inadequacy of the white-rot/brown-rot paradigm for wood decay fungi.</title>
        <authorList>
            <person name="Riley R."/>
            <person name="Salamov A.A."/>
            <person name="Brown D.W."/>
            <person name="Nagy L.G."/>
            <person name="Floudas D."/>
            <person name="Held B.W."/>
            <person name="Levasseur A."/>
            <person name="Lombard V."/>
            <person name="Morin E."/>
            <person name="Otillar R."/>
            <person name="Lindquist E.A."/>
            <person name="Sun H."/>
            <person name="LaButti K.M."/>
            <person name="Schmutz J."/>
            <person name="Jabbour D."/>
            <person name="Luo H."/>
            <person name="Baker S.E."/>
            <person name="Pisabarro A.G."/>
            <person name="Walton J.D."/>
            <person name="Blanchette R.A."/>
            <person name="Henrissat B."/>
            <person name="Martin F."/>
            <person name="Cullen D."/>
            <person name="Hibbett D.S."/>
            <person name="Grigoriev I.V."/>
        </authorList>
    </citation>
    <scope>NUCLEOTIDE SEQUENCE [LARGE SCALE GENOMIC DNA]</scope>
    <source>
        <strain evidence="4">PC15</strain>
    </source>
</reference>
<dbReference type="AlphaFoldDB" id="A0A067NT21"/>
<dbReference type="HOGENOM" id="CLU_052212_0_2_1"/>
<dbReference type="SUPFAM" id="SSF48576">
    <property type="entry name" value="Terpenoid synthases"/>
    <property type="match status" value="1"/>
</dbReference>
<proteinExistence type="inferred from homology"/>
<organism evidence="3 4">
    <name type="scientific">Pleurotus ostreatus (strain PC15)</name>
    <name type="common">Oyster mushroom</name>
    <dbReference type="NCBI Taxonomy" id="1137138"/>
    <lineage>
        <taxon>Eukaryota</taxon>
        <taxon>Fungi</taxon>
        <taxon>Dikarya</taxon>
        <taxon>Basidiomycota</taxon>
        <taxon>Agaricomycotina</taxon>
        <taxon>Agaricomycetes</taxon>
        <taxon>Agaricomycetidae</taxon>
        <taxon>Agaricales</taxon>
        <taxon>Pleurotineae</taxon>
        <taxon>Pleurotaceae</taxon>
        <taxon>Pleurotus</taxon>
    </lineage>
</organism>
<dbReference type="InterPro" id="IPR024652">
    <property type="entry name" value="Trichodiene_synth"/>
</dbReference>
<dbReference type="InterPro" id="IPR008949">
    <property type="entry name" value="Isoprenoid_synthase_dom_sf"/>
</dbReference>
<accession>A0A067NT21</accession>
<gene>
    <name evidence="3" type="ORF">PLEOSDRAFT_30147</name>
</gene>
<keyword evidence="2" id="KW-0456">Lyase</keyword>
<dbReference type="Gene3D" id="1.10.600.10">
    <property type="entry name" value="Farnesyl Diphosphate Synthase"/>
    <property type="match status" value="1"/>
</dbReference>
<evidence type="ECO:0000313" key="3">
    <source>
        <dbReference type="EMBL" id="KDQ26761.1"/>
    </source>
</evidence>
<dbReference type="OrthoDB" id="2998174at2759"/>
<evidence type="ECO:0000256" key="2">
    <source>
        <dbReference type="ARBA" id="ARBA00023239"/>
    </source>
</evidence>
<dbReference type="GO" id="GO:0016838">
    <property type="term" value="F:carbon-oxygen lyase activity, acting on phosphates"/>
    <property type="evidence" value="ECO:0007669"/>
    <property type="project" value="InterPro"/>
</dbReference>
<dbReference type="InParanoid" id="A0A067NT21"/>
<evidence type="ECO:0008006" key="5">
    <source>
        <dbReference type="Google" id="ProtNLM"/>
    </source>
</evidence>